<keyword evidence="1" id="KW-0813">Transport</keyword>
<feature type="domain" description="Blue (type 1) copper" evidence="5">
    <location>
        <begin position="19"/>
        <end position="132"/>
    </location>
</feature>
<evidence type="ECO:0000256" key="4">
    <source>
        <dbReference type="ARBA" id="ARBA00023008"/>
    </source>
</evidence>
<evidence type="ECO:0000256" key="3">
    <source>
        <dbReference type="ARBA" id="ARBA00022982"/>
    </source>
</evidence>
<dbReference type="Pfam" id="PF00127">
    <property type="entry name" value="Copper-bind"/>
    <property type="match status" value="1"/>
</dbReference>
<comment type="caution">
    <text evidence="6">The sequence shown here is derived from an EMBL/GenBank/DDBJ whole genome shotgun (WGS) entry which is preliminary data.</text>
</comment>
<dbReference type="Proteomes" id="UP000216446">
    <property type="component" value="Unassembled WGS sequence"/>
</dbReference>
<dbReference type="AlphaFoldDB" id="A0A259U3L9"/>
<dbReference type="PROSITE" id="PS00196">
    <property type="entry name" value="COPPER_BLUE"/>
    <property type="match status" value="1"/>
</dbReference>
<protein>
    <recommendedName>
        <fullName evidence="5">Blue (type 1) copper domain-containing protein</fullName>
    </recommendedName>
</protein>
<evidence type="ECO:0000259" key="5">
    <source>
        <dbReference type="Pfam" id="PF00127"/>
    </source>
</evidence>
<dbReference type="PANTHER" id="PTHR38439:SF2">
    <property type="entry name" value="OUTER MEMBRANE PROTEIN H.8"/>
    <property type="match status" value="1"/>
</dbReference>
<dbReference type="SUPFAM" id="SSF49503">
    <property type="entry name" value="Cupredoxins"/>
    <property type="match status" value="1"/>
</dbReference>
<dbReference type="InterPro" id="IPR028871">
    <property type="entry name" value="BlueCu_1_BS"/>
</dbReference>
<evidence type="ECO:0000313" key="7">
    <source>
        <dbReference type="Proteomes" id="UP000216446"/>
    </source>
</evidence>
<proteinExistence type="predicted"/>
<dbReference type="InterPro" id="IPR008972">
    <property type="entry name" value="Cupredoxin"/>
</dbReference>
<evidence type="ECO:0000256" key="1">
    <source>
        <dbReference type="ARBA" id="ARBA00022448"/>
    </source>
</evidence>
<keyword evidence="3" id="KW-0249">Electron transport</keyword>
<dbReference type="GO" id="GO:0005507">
    <property type="term" value="F:copper ion binding"/>
    <property type="evidence" value="ECO:0007669"/>
    <property type="project" value="InterPro"/>
</dbReference>
<keyword evidence="4" id="KW-0186">Copper</keyword>
<dbReference type="EMBL" id="MQWB01000001">
    <property type="protein sequence ID" value="OZC04616.1"/>
    <property type="molecule type" value="Genomic_DNA"/>
</dbReference>
<reference evidence="6 7" key="1">
    <citation type="submission" date="2016-11" db="EMBL/GenBank/DDBJ databases">
        <title>Study of marine rhodopsin-containing bacteria.</title>
        <authorList>
            <person name="Yoshizawa S."/>
            <person name="Kumagai Y."/>
            <person name="Kogure K."/>
        </authorList>
    </citation>
    <scope>NUCLEOTIDE SEQUENCE [LARGE SCALE GENOMIC DNA]</scope>
    <source>
        <strain evidence="6 7">SG-29</strain>
    </source>
</reference>
<dbReference type="InterPro" id="IPR000923">
    <property type="entry name" value="BlueCu_1"/>
</dbReference>
<dbReference type="InterPro" id="IPR050845">
    <property type="entry name" value="Cu-binding_ET"/>
</dbReference>
<evidence type="ECO:0000313" key="6">
    <source>
        <dbReference type="EMBL" id="OZC04616.1"/>
    </source>
</evidence>
<dbReference type="PANTHER" id="PTHR38439">
    <property type="entry name" value="AURACYANIN-B"/>
    <property type="match status" value="1"/>
</dbReference>
<dbReference type="GO" id="GO:0009055">
    <property type="term" value="F:electron transfer activity"/>
    <property type="evidence" value="ECO:0007669"/>
    <property type="project" value="InterPro"/>
</dbReference>
<organism evidence="6 7">
    <name type="scientific">Rubricoccus marinus</name>
    <dbReference type="NCBI Taxonomy" id="716817"/>
    <lineage>
        <taxon>Bacteria</taxon>
        <taxon>Pseudomonadati</taxon>
        <taxon>Rhodothermota</taxon>
        <taxon>Rhodothermia</taxon>
        <taxon>Rhodothermales</taxon>
        <taxon>Rubricoccaceae</taxon>
        <taxon>Rubricoccus</taxon>
    </lineage>
</organism>
<dbReference type="InParanoid" id="A0A259U3L9"/>
<gene>
    <name evidence="6" type="ORF">BSZ36_06105</name>
</gene>
<evidence type="ECO:0000256" key="2">
    <source>
        <dbReference type="ARBA" id="ARBA00022723"/>
    </source>
</evidence>
<name>A0A259U3L9_9BACT</name>
<dbReference type="Gene3D" id="2.60.40.420">
    <property type="entry name" value="Cupredoxins - blue copper proteins"/>
    <property type="match status" value="1"/>
</dbReference>
<keyword evidence="2" id="KW-0479">Metal-binding</keyword>
<keyword evidence="7" id="KW-1185">Reference proteome</keyword>
<accession>A0A259U3L9</accession>
<sequence>MTPSPDQEAIFADTVDVELVVPAEKNAMAYAVGEISAPAGARVRLVMDNTETTSRAMIHNVVVLNTAAAIDRVGKAAAGAADNIPEDPAIVVNTPLAGPGERQAVVFTMPPPGRYPFICTYPGHFQYMQGVLVSTAPEAGPDEASGDDSGNE</sequence>